<proteinExistence type="inferred from homology"/>
<dbReference type="InterPro" id="IPR036852">
    <property type="entry name" value="Peptidase_S8/S53_dom_sf"/>
</dbReference>
<evidence type="ECO:0000256" key="1">
    <source>
        <dbReference type="PROSITE-ProRule" id="PRU01240"/>
    </source>
</evidence>
<dbReference type="Gene3D" id="3.40.50.200">
    <property type="entry name" value="Peptidase S8/S53 domain"/>
    <property type="match status" value="1"/>
</dbReference>
<evidence type="ECO:0000313" key="7">
    <source>
        <dbReference type="Proteomes" id="UP000283727"/>
    </source>
</evidence>
<evidence type="ECO:0000256" key="4">
    <source>
        <dbReference type="SAM" id="SignalP"/>
    </source>
</evidence>
<keyword evidence="3" id="KW-0812">Transmembrane</keyword>
<feature type="compositionally biased region" description="Pro residues" evidence="2">
    <location>
        <begin position="566"/>
        <end position="580"/>
    </location>
</feature>
<dbReference type="SUPFAM" id="SSF52743">
    <property type="entry name" value="Subtilisin-like"/>
    <property type="match status" value="1"/>
</dbReference>
<dbReference type="InterPro" id="IPR000209">
    <property type="entry name" value="Peptidase_S8/S53_dom"/>
</dbReference>
<feature type="transmembrane region" description="Helical" evidence="3">
    <location>
        <begin position="469"/>
        <end position="492"/>
    </location>
</feature>
<dbReference type="GO" id="GO:0004252">
    <property type="term" value="F:serine-type endopeptidase activity"/>
    <property type="evidence" value="ECO:0007669"/>
    <property type="project" value="UniProtKB-UniRule"/>
</dbReference>
<feature type="active site" description="Charge relay system" evidence="1">
    <location>
        <position position="290"/>
    </location>
</feature>
<feature type="active site" description="Charge relay system" evidence="1">
    <location>
        <position position="55"/>
    </location>
</feature>
<feature type="chain" id="PRO_5018996762" description="Peptidase S8/S53 domain-containing protein" evidence="4">
    <location>
        <begin position="24"/>
        <end position="599"/>
    </location>
</feature>
<keyword evidence="1" id="KW-0645">Protease</keyword>
<feature type="region of interest" description="Disordered" evidence="2">
    <location>
        <begin position="509"/>
        <end position="599"/>
    </location>
</feature>
<name>A0A415C3Y8_BIFBI</name>
<dbReference type="EMBL" id="QRLR01000004">
    <property type="protein sequence ID" value="RHJ22655.1"/>
    <property type="molecule type" value="Genomic_DNA"/>
</dbReference>
<dbReference type="AlphaFoldDB" id="A0A415C3Y8"/>
<dbReference type="Pfam" id="PF00082">
    <property type="entry name" value="Peptidase_S8"/>
    <property type="match status" value="1"/>
</dbReference>
<feature type="region of interest" description="Disordered" evidence="2">
    <location>
        <begin position="433"/>
        <end position="464"/>
    </location>
</feature>
<dbReference type="Proteomes" id="UP000283727">
    <property type="component" value="Unassembled WGS sequence"/>
</dbReference>
<comment type="caution">
    <text evidence="6">The sequence shown here is derived from an EMBL/GenBank/DDBJ whole genome shotgun (WGS) entry which is preliminary data.</text>
</comment>
<evidence type="ECO:0000256" key="2">
    <source>
        <dbReference type="SAM" id="MobiDB-lite"/>
    </source>
</evidence>
<organism evidence="6 7">
    <name type="scientific">Bifidobacterium bifidum</name>
    <dbReference type="NCBI Taxonomy" id="1681"/>
    <lineage>
        <taxon>Bacteria</taxon>
        <taxon>Bacillati</taxon>
        <taxon>Actinomycetota</taxon>
        <taxon>Actinomycetes</taxon>
        <taxon>Bifidobacteriales</taxon>
        <taxon>Bifidobacteriaceae</taxon>
        <taxon>Bifidobacterium</taxon>
    </lineage>
</organism>
<keyword evidence="3" id="KW-1133">Transmembrane helix</keyword>
<accession>A0A415C3Y8</accession>
<evidence type="ECO:0000313" key="6">
    <source>
        <dbReference type="EMBL" id="RHJ22655.1"/>
    </source>
</evidence>
<reference evidence="6 7" key="1">
    <citation type="submission" date="2018-08" db="EMBL/GenBank/DDBJ databases">
        <title>A genome reference for cultivated species of the human gut microbiota.</title>
        <authorList>
            <person name="Zou Y."/>
            <person name="Xue W."/>
            <person name="Luo G."/>
        </authorList>
    </citation>
    <scope>NUCLEOTIDE SEQUENCE [LARGE SCALE GENOMIC DNA]</scope>
    <source>
        <strain evidence="6 7">AM12-10</strain>
    </source>
</reference>
<gene>
    <name evidence="6" type="ORF">DW137_08235</name>
</gene>
<sequence length="599" mass="62677">MKAGCAFALACVLPCAWTPGAFAADDGRWPVVNDTVASAWKQGIDGSGVKVAVLDTQAVEDYPALKDADITYRLGRFSGMDGNEVECKVGGRPLTATIKAGDDGYYSSHGTDMLSWIVGDGGNYTLDKAGMLGAAPKARILHITTMGTSATAATTLCDAKKLGDASSDNGADVRTAVDWGARIINRSQSGGLDDTDYAGYVDALRHGIIMVGARANDTTPGLDDLTGDPRSMETFPGVVMVNSVDESGTLASTSDVMDGNVAVLSYGANVLKPINYVAEGDNRVGNGGTSTAAAVLSSYLALAMQKWPDATGNQIIQSLIRNTKSGKGKPVIDPERKRGFGEVDLNALLTVDPTQYKDVNPILEYQMKAAAQYPDLKDWYTQDCKTNPDGVGTAADNVPCEAGLIGQEYERQQTAWKKVEQCRSDGGSDCMQYSATNTADGSTNNTATPNGQAKPEGDPSQSASSGMPVWLWGVIGAGVAVIAAGVIIALVVSRRRRTRVRIPVSGVAYGSVRSYPNGPVPSRPYPGGSQRSGGQAPPAPNRVPEQPPSQPQQPYPQQVPRRGFAPPQPYPPTDPAPGVPAPDNHGGNGNPGGHGRYSG</sequence>
<evidence type="ECO:0000256" key="3">
    <source>
        <dbReference type="SAM" id="Phobius"/>
    </source>
</evidence>
<keyword evidence="1" id="KW-0720">Serine protease</keyword>
<feature type="compositionally biased region" description="Polar residues" evidence="2">
    <location>
        <begin position="433"/>
        <end position="451"/>
    </location>
</feature>
<keyword evidence="1" id="KW-0378">Hydrolase</keyword>
<feature type="domain" description="Peptidase S8/S53" evidence="5">
    <location>
        <begin position="46"/>
        <end position="326"/>
    </location>
</feature>
<feature type="compositionally biased region" description="Pro residues" evidence="2">
    <location>
        <begin position="537"/>
        <end position="554"/>
    </location>
</feature>
<dbReference type="GO" id="GO:0006508">
    <property type="term" value="P:proteolysis"/>
    <property type="evidence" value="ECO:0007669"/>
    <property type="project" value="UniProtKB-KW"/>
</dbReference>
<keyword evidence="3" id="KW-0472">Membrane</keyword>
<feature type="active site" description="Charge relay system" evidence="1">
    <location>
        <position position="109"/>
    </location>
</feature>
<dbReference type="PROSITE" id="PS51892">
    <property type="entry name" value="SUBTILASE"/>
    <property type="match status" value="1"/>
</dbReference>
<evidence type="ECO:0000259" key="5">
    <source>
        <dbReference type="Pfam" id="PF00082"/>
    </source>
</evidence>
<feature type="compositionally biased region" description="Gly residues" evidence="2">
    <location>
        <begin position="586"/>
        <end position="599"/>
    </location>
</feature>
<comment type="similarity">
    <text evidence="1">Belongs to the peptidase S8 family.</text>
</comment>
<keyword evidence="4" id="KW-0732">Signal</keyword>
<feature type="signal peptide" evidence="4">
    <location>
        <begin position="1"/>
        <end position="23"/>
    </location>
</feature>
<protein>
    <recommendedName>
        <fullName evidence="5">Peptidase S8/S53 domain-containing protein</fullName>
    </recommendedName>
</protein>